<organism evidence="1 2">
    <name type="scientific">Modicella reniformis</name>
    <dbReference type="NCBI Taxonomy" id="1440133"/>
    <lineage>
        <taxon>Eukaryota</taxon>
        <taxon>Fungi</taxon>
        <taxon>Fungi incertae sedis</taxon>
        <taxon>Mucoromycota</taxon>
        <taxon>Mortierellomycotina</taxon>
        <taxon>Mortierellomycetes</taxon>
        <taxon>Mortierellales</taxon>
        <taxon>Mortierellaceae</taxon>
        <taxon>Modicella</taxon>
    </lineage>
</organism>
<sequence length="53" mass="5937">MAPSARVPAPGPYNPFADVEPVEEVDFEEEIQSLLSMGFPDNDELRELVRQFG</sequence>
<dbReference type="EMBL" id="JAAAHW010002149">
    <property type="protein sequence ID" value="KAF9992569.1"/>
    <property type="molecule type" value="Genomic_DNA"/>
</dbReference>
<name>A0A9P6SRH7_9FUNG</name>
<evidence type="ECO:0000313" key="2">
    <source>
        <dbReference type="Proteomes" id="UP000749646"/>
    </source>
</evidence>
<keyword evidence="2" id="KW-1185">Reference proteome</keyword>
<reference evidence="1" key="1">
    <citation type="journal article" date="2020" name="Fungal Divers.">
        <title>Resolving the Mortierellaceae phylogeny through synthesis of multi-gene phylogenetics and phylogenomics.</title>
        <authorList>
            <person name="Vandepol N."/>
            <person name="Liber J."/>
            <person name="Desiro A."/>
            <person name="Na H."/>
            <person name="Kennedy M."/>
            <person name="Barry K."/>
            <person name="Grigoriev I.V."/>
            <person name="Miller A.N."/>
            <person name="O'Donnell K."/>
            <person name="Stajich J.E."/>
            <person name="Bonito G."/>
        </authorList>
    </citation>
    <scope>NUCLEOTIDE SEQUENCE</scope>
    <source>
        <strain evidence="1">MES-2147</strain>
    </source>
</reference>
<dbReference type="Proteomes" id="UP000749646">
    <property type="component" value="Unassembled WGS sequence"/>
</dbReference>
<protein>
    <submittedName>
        <fullName evidence="1">Uncharacterized protein</fullName>
    </submittedName>
</protein>
<feature type="non-terminal residue" evidence="1">
    <location>
        <position position="53"/>
    </location>
</feature>
<comment type="caution">
    <text evidence="1">The sequence shown here is derived from an EMBL/GenBank/DDBJ whole genome shotgun (WGS) entry which is preliminary data.</text>
</comment>
<proteinExistence type="predicted"/>
<dbReference type="AlphaFoldDB" id="A0A9P6SRH7"/>
<accession>A0A9P6SRH7</accession>
<gene>
    <name evidence="1" type="ORF">BGZ65_012080</name>
</gene>
<evidence type="ECO:0000313" key="1">
    <source>
        <dbReference type="EMBL" id="KAF9992569.1"/>
    </source>
</evidence>